<reference evidence="3 4" key="1">
    <citation type="submission" date="2016-10" db="EMBL/GenBank/DDBJ databases">
        <authorList>
            <person name="de Groot N.N."/>
        </authorList>
    </citation>
    <scope>NUCLEOTIDE SEQUENCE [LARGE SCALE GENOMIC DNA]</scope>
    <source>
        <strain evidence="3 4">DSM 23399</strain>
    </source>
</reference>
<evidence type="ECO:0000313" key="3">
    <source>
        <dbReference type="EMBL" id="SFB60331.1"/>
    </source>
</evidence>
<dbReference type="PANTHER" id="PTHR46825:SF9">
    <property type="entry name" value="BETA-LACTAMASE-RELATED DOMAIN-CONTAINING PROTEIN"/>
    <property type="match status" value="1"/>
</dbReference>
<organism evidence="3 4">
    <name type="scientific">Algoriphagus aquimarinus</name>
    <dbReference type="NCBI Taxonomy" id="237018"/>
    <lineage>
        <taxon>Bacteria</taxon>
        <taxon>Pseudomonadati</taxon>
        <taxon>Bacteroidota</taxon>
        <taxon>Cytophagia</taxon>
        <taxon>Cytophagales</taxon>
        <taxon>Cyclobacteriaceae</taxon>
        <taxon>Algoriphagus</taxon>
    </lineage>
</organism>
<dbReference type="InterPro" id="IPR050491">
    <property type="entry name" value="AmpC-like"/>
</dbReference>
<keyword evidence="4" id="KW-1185">Reference proteome</keyword>
<accession>A0A1I1CCD9</accession>
<name>A0A1I1CCD9_9BACT</name>
<keyword evidence="1" id="KW-0472">Membrane</keyword>
<gene>
    <name evidence="3" type="ORF">SAMN04489723_1294</name>
</gene>
<dbReference type="AlphaFoldDB" id="A0A1I1CCD9"/>
<dbReference type="STRING" id="237018.SAMN04489723_1294"/>
<evidence type="ECO:0000256" key="1">
    <source>
        <dbReference type="SAM" id="Phobius"/>
    </source>
</evidence>
<dbReference type="SUPFAM" id="SSF56601">
    <property type="entry name" value="beta-lactamase/transpeptidase-like"/>
    <property type="match status" value="1"/>
</dbReference>
<dbReference type="EMBL" id="FOKK01000029">
    <property type="protein sequence ID" value="SFB60331.1"/>
    <property type="molecule type" value="Genomic_DNA"/>
</dbReference>
<protein>
    <submittedName>
        <fullName evidence="3">Beta-lactamase</fullName>
    </submittedName>
</protein>
<dbReference type="InterPro" id="IPR012338">
    <property type="entry name" value="Beta-lactam/transpept-like"/>
</dbReference>
<feature type="domain" description="Beta-lactamase-related" evidence="2">
    <location>
        <begin position="46"/>
        <end position="284"/>
    </location>
</feature>
<dbReference type="InterPro" id="IPR001466">
    <property type="entry name" value="Beta-lactam-related"/>
</dbReference>
<dbReference type="Proteomes" id="UP000198790">
    <property type="component" value="Unassembled WGS sequence"/>
</dbReference>
<evidence type="ECO:0000313" key="4">
    <source>
        <dbReference type="Proteomes" id="UP000198790"/>
    </source>
</evidence>
<dbReference type="PANTHER" id="PTHR46825">
    <property type="entry name" value="D-ALANYL-D-ALANINE-CARBOXYPEPTIDASE/ENDOPEPTIDASE AMPH"/>
    <property type="match status" value="1"/>
</dbReference>
<dbReference type="Pfam" id="PF00144">
    <property type="entry name" value="Beta-lactamase"/>
    <property type="match status" value="1"/>
</dbReference>
<dbReference type="Gene3D" id="3.40.710.10">
    <property type="entry name" value="DD-peptidase/beta-lactamase superfamily"/>
    <property type="match status" value="1"/>
</dbReference>
<keyword evidence="1" id="KW-1133">Transmembrane helix</keyword>
<dbReference type="OrthoDB" id="9793489at2"/>
<evidence type="ECO:0000259" key="2">
    <source>
        <dbReference type="Pfam" id="PF00144"/>
    </source>
</evidence>
<feature type="transmembrane region" description="Helical" evidence="1">
    <location>
        <begin position="12"/>
        <end position="34"/>
    </location>
</feature>
<dbReference type="RefSeq" id="WP_092901732.1">
    <property type="nucleotide sequence ID" value="NZ_FOKK01000029.1"/>
</dbReference>
<keyword evidence="1" id="KW-0812">Transmembrane</keyword>
<sequence length="351" mass="39867">MPNPKPKQTLRILFILASIGSLYFVPWILVKAWILPLPDTVQEQLEEGIADGFDGMIVYVDQGGKSPEFYAAGWHDRNKKIPAYPQALFKIASISKLYVAVAVAKLVKEGRLSLDETVAEYFPELAGRIENVDRITLRMMVQHRSGIPDFTRTPNYWEDPPQANSDNLELVLDKPADFAPDESYGYSNTNYLLIGEILDKTLGYSHHQFIKEEILIPIELNKTYSLLSEVDDLDEVMSGYYVGYEADMKNNDFINQAGSMVATAEDVGIFIRALNDGSVFNEGEQEIYSSIYTYEHTGLLPGYQSIAKYHKDIDTVVIQFNNTTNFDGYDWGLAEIIYKRVVKIVKRNRED</sequence>
<proteinExistence type="predicted"/>